<proteinExistence type="predicted"/>
<feature type="repeat" description="TPR" evidence="1">
    <location>
        <begin position="182"/>
        <end position="215"/>
    </location>
</feature>
<keyword evidence="2" id="KW-0175">Coiled coil</keyword>
<dbReference type="SMART" id="SM00028">
    <property type="entry name" value="TPR"/>
    <property type="match status" value="8"/>
</dbReference>
<dbReference type="InterPro" id="IPR049625">
    <property type="entry name" value="Glyco_transf_61_cat"/>
</dbReference>
<dbReference type="PANTHER" id="PTHR44998:SF1">
    <property type="entry name" value="UDP-N-ACETYLGLUCOSAMINE--PEPTIDE N-ACETYLGLUCOSAMINYLTRANSFERASE 110 KDA SUBUNIT"/>
    <property type="match status" value="1"/>
</dbReference>
<dbReference type="InterPro" id="IPR019734">
    <property type="entry name" value="TPR_rpt"/>
</dbReference>
<feature type="domain" description="Glycosyltransferase 61 catalytic" evidence="3">
    <location>
        <begin position="435"/>
        <end position="618"/>
    </location>
</feature>
<accession>A0ABT2MYQ4</accession>
<feature type="repeat" description="TPR" evidence="1">
    <location>
        <begin position="216"/>
        <end position="249"/>
    </location>
</feature>
<protein>
    <submittedName>
        <fullName evidence="4">Tetratricopeptide repeat protein</fullName>
    </submittedName>
</protein>
<evidence type="ECO:0000256" key="2">
    <source>
        <dbReference type="SAM" id="Coils"/>
    </source>
</evidence>
<sequence>MDKRVESLIQEAEAYYRQGKFESARSVCYQLIQIQPHFAWSYKLLGNILQLSGKLEAAIRAYQSGIDLFEKTSKGSIQLAECYADLGDSLIQIGAIEKAIACLEKQIILQPDSAEAYCTLGILLHEVEDRKRAFDCFTTAIQIQPNLAEAYGNLANLLAELNQFSEAVNCLKKAITLKPDLAELYGNLGALLFEQGKFTESICYLKKAIEIKPDYANAYHKLGQVFQQSNQLEEAVACLQKASALQPDFAAAYGNLGMSLQLQGKLCEAIAAFHKAFQLQPDLSLLFFKGQNHLEATLNQLVAVPTYPTKTVCLSLANIAVDFDTNKPNLTYIKINSGQSVYLRSPKNYSGNFPQVPPNLQERWGEFPERYLAILPNGRAWGDLITTAILTEQNQLLAELSTGNVAHFTQVNKLPRIKKIDGTIAFLSAIGGDTYYHWMMDILPRFKLLQCQGIDWDTIDKFVINNYKHAFQRETLNFLGIPEEKIITSVEYPHIQASQLIVPSVPSSIPKWFGNYIQGVPPWVCKFLRQELMPLAGPNPLKGYERIYISRQRSQFRRFVNEEEILDCLGKFGFKMVILESFSVSEQIAIMASAKSIVAPHGAGLSNAVFCQPGTKLIEIFAPRYVENCYWILSNHINLDYYYLIGESLENYYATRPQIRPLKRIYKEARTDDIYVNIESLVKLIDFAKLAH</sequence>
<keyword evidence="5" id="KW-1185">Reference proteome</keyword>
<evidence type="ECO:0000256" key="1">
    <source>
        <dbReference type="PROSITE-ProRule" id="PRU00339"/>
    </source>
</evidence>
<dbReference type="Pfam" id="PF04577">
    <property type="entry name" value="Glyco_transf_61"/>
    <property type="match status" value="1"/>
</dbReference>
<evidence type="ECO:0000313" key="5">
    <source>
        <dbReference type="Proteomes" id="UP001525890"/>
    </source>
</evidence>
<dbReference type="Pfam" id="PF13181">
    <property type="entry name" value="TPR_8"/>
    <property type="match status" value="2"/>
</dbReference>
<dbReference type="RefSeq" id="WP_368009333.1">
    <property type="nucleotide sequence ID" value="NZ_JAMXFF010000063.1"/>
</dbReference>
<evidence type="ECO:0000313" key="4">
    <source>
        <dbReference type="EMBL" id="MCT7969893.1"/>
    </source>
</evidence>
<gene>
    <name evidence="4" type="ORF">NG799_26610</name>
</gene>
<dbReference type="Pfam" id="PF13424">
    <property type="entry name" value="TPR_12"/>
    <property type="match status" value="1"/>
</dbReference>
<dbReference type="PANTHER" id="PTHR44998">
    <property type="match status" value="1"/>
</dbReference>
<feature type="repeat" description="TPR" evidence="1">
    <location>
        <begin position="80"/>
        <end position="113"/>
    </location>
</feature>
<dbReference type="EMBL" id="JAMXFF010000063">
    <property type="protein sequence ID" value="MCT7969893.1"/>
    <property type="molecule type" value="Genomic_DNA"/>
</dbReference>
<dbReference type="Gene3D" id="1.25.40.10">
    <property type="entry name" value="Tetratricopeptide repeat domain"/>
    <property type="match status" value="3"/>
</dbReference>
<dbReference type="InterPro" id="IPR011990">
    <property type="entry name" value="TPR-like_helical_dom_sf"/>
</dbReference>
<name>A0ABT2MYQ4_9CYAN</name>
<dbReference type="SUPFAM" id="SSF48452">
    <property type="entry name" value="TPR-like"/>
    <property type="match status" value="2"/>
</dbReference>
<evidence type="ECO:0000259" key="3">
    <source>
        <dbReference type="Pfam" id="PF04577"/>
    </source>
</evidence>
<dbReference type="Pfam" id="PF13431">
    <property type="entry name" value="TPR_17"/>
    <property type="match status" value="1"/>
</dbReference>
<dbReference type="PROSITE" id="PS50293">
    <property type="entry name" value="TPR_REGION"/>
    <property type="match status" value="3"/>
</dbReference>
<feature type="repeat" description="TPR" evidence="1">
    <location>
        <begin position="250"/>
        <end position="283"/>
    </location>
</feature>
<reference evidence="4 5" key="1">
    <citation type="journal article" date="2022" name="Front. Microbiol.">
        <title>High genomic differentiation and limited gene flow indicate recent cryptic speciation within the genus Laspinema (cyanobacteria).</title>
        <authorList>
            <person name="Stanojkovic A."/>
            <person name="Skoupy S."/>
            <person name="Skaloud P."/>
            <person name="Dvorak P."/>
        </authorList>
    </citation>
    <scope>NUCLEOTIDE SEQUENCE [LARGE SCALE GENOMIC DNA]</scope>
    <source>
        <strain evidence="4 5">D2a</strain>
    </source>
</reference>
<organism evidence="4 5">
    <name type="scientific">Laspinema palackyanum D2a</name>
    <dbReference type="NCBI Taxonomy" id="2953684"/>
    <lineage>
        <taxon>Bacteria</taxon>
        <taxon>Bacillati</taxon>
        <taxon>Cyanobacteriota</taxon>
        <taxon>Cyanophyceae</taxon>
        <taxon>Oscillatoriophycideae</taxon>
        <taxon>Oscillatoriales</taxon>
        <taxon>Laspinemataceae</taxon>
        <taxon>Laspinema</taxon>
        <taxon>Laspinema palackyanum</taxon>
    </lineage>
</organism>
<comment type="caution">
    <text evidence="4">The sequence shown here is derived from an EMBL/GenBank/DDBJ whole genome shotgun (WGS) entry which is preliminary data.</text>
</comment>
<feature type="coiled-coil region" evidence="2">
    <location>
        <begin position="147"/>
        <end position="174"/>
    </location>
</feature>
<keyword evidence="1" id="KW-0802">TPR repeat</keyword>
<feature type="repeat" description="TPR" evidence="1">
    <location>
        <begin position="114"/>
        <end position="147"/>
    </location>
</feature>
<feature type="repeat" description="TPR" evidence="1">
    <location>
        <begin position="148"/>
        <end position="181"/>
    </location>
</feature>
<dbReference type="PROSITE" id="PS50005">
    <property type="entry name" value="TPR"/>
    <property type="match status" value="6"/>
</dbReference>
<dbReference type="Proteomes" id="UP001525890">
    <property type="component" value="Unassembled WGS sequence"/>
</dbReference>